<dbReference type="Proteomes" id="UP001497700">
    <property type="component" value="Unassembled WGS sequence"/>
</dbReference>
<proteinExistence type="predicted"/>
<accession>A0ACB9ZFS9</accession>
<evidence type="ECO:0000313" key="1">
    <source>
        <dbReference type="EMBL" id="KAI4869833.1"/>
    </source>
</evidence>
<reference evidence="1 2" key="1">
    <citation type="journal article" date="2022" name="New Phytol.">
        <title>Ecological generalism drives hyperdiversity of secondary metabolite gene clusters in xylarialean endophytes.</title>
        <authorList>
            <person name="Franco M.E.E."/>
            <person name="Wisecaver J.H."/>
            <person name="Arnold A.E."/>
            <person name="Ju Y.M."/>
            <person name="Slot J.C."/>
            <person name="Ahrendt S."/>
            <person name="Moore L.P."/>
            <person name="Eastman K.E."/>
            <person name="Scott K."/>
            <person name="Konkel Z."/>
            <person name="Mondo S.J."/>
            <person name="Kuo A."/>
            <person name="Hayes R.D."/>
            <person name="Haridas S."/>
            <person name="Andreopoulos B."/>
            <person name="Riley R."/>
            <person name="LaButti K."/>
            <person name="Pangilinan J."/>
            <person name="Lipzen A."/>
            <person name="Amirebrahimi M."/>
            <person name="Yan J."/>
            <person name="Adam C."/>
            <person name="Keymanesh K."/>
            <person name="Ng V."/>
            <person name="Louie K."/>
            <person name="Northen T."/>
            <person name="Drula E."/>
            <person name="Henrissat B."/>
            <person name="Hsieh H.M."/>
            <person name="Youens-Clark K."/>
            <person name="Lutzoni F."/>
            <person name="Miadlikowska J."/>
            <person name="Eastwood D.C."/>
            <person name="Hamelin R.C."/>
            <person name="Grigoriev I.V."/>
            <person name="U'Ren J.M."/>
        </authorList>
    </citation>
    <scope>NUCLEOTIDE SEQUENCE [LARGE SCALE GENOMIC DNA]</scope>
    <source>
        <strain evidence="1 2">CBS 119005</strain>
    </source>
</reference>
<gene>
    <name evidence="1" type="ORF">F4820DRAFT_443623</name>
</gene>
<sequence>MFFIHQYKNGYANKTIPEIIQEMFSYIDGFTISLKKDDLVNMGKVLCFRDKGLFARKYPGIGFRLKERQILTYGNDSYGGMSGRDLMAAVAGLYEVIKKPYRHTVYLDMDVFFYGCDRKPDDFAVVGFTLELIQDYGIRAFESGTFAWEWDKKSPEERQKIPNLVRFAVPRHVLSSEHIDYTVAAIKALYNRRHTIPNVRIARGKDIRLRHFQCGMKPMPCN</sequence>
<dbReference type="EMBL" id="MU393427">
    <property type="protein sequence ID" value="KAI4869833.1"/>
    <property type="molecule type" value="Genomic_DNA"/>
</dbReference>
<protein>
    <submittedName>
        <fullName evidence="1">Pyridoxal phosphate-dependent transferase</fullName>
    </submittedName>
</protein>
<keyword evidence="1" id="KW-0808">Transferase</keyword>
<evidence type="ECO:0000313" key="2">
    <source>
        <dbReference type="Proteomes" id="UP001497700"/>
    </source>
</evidence>
<name>A0ACB9ZFS9_9PEZI</name>
<comment type="caution">
    <text evidence="1">The sequence shown here is derived from an EMBL/GenBank/DDBJ whole genome shotgun (WGS) entry which is preliminary data.</text>
</comment>
<organism evidence="1 2">
    <name type="scientific">Hypoxylon rubiginosum</name>
    <dbReference type="NCBI Taxonomy" id="110542"/>
    <lineage>
        <taxon>Eukaryota</taxon>
        <taxon>Fungi</taxon>
        <taxon>Dikarya</taxon>
        <taxon>Ascomycota</taxon>
        <taxon>Pezizomycotina</taxon>
        <taxon>Sordariomycetes</taxon>
        <taxon>Xylariomycetidae</taxon>
        <taxon>Xylariales</taxon>
        <taxon>Hypoxylaceae</taxon>
        <taxon>Hypoxylon</taxon>
    </lineage>
</organism>
<keyword evidence="2" id="KW-1185">Reference proteome</keyword>